<accession>A0ABT4BR52</accession>
<gene>
    <name evidence="1" type="ORF">OUY18_03790</name>
</gene>
<dbReference type="RefSeq" id="WP_268057384.1">
    <property type="nucleotide sequence ID" value="NZ_JAPOHA010000003.1"/>
</dbReference>
<protein>
    <submittedName>
        <fullName evidence="1">Uncharacterized protein</fullName>
    </submittedName>
</protein>
<proteinExistence type="predicted"/>
<keyword evidence="2" id="KW-1185">Reference proteome</keyword>
<reference evidence="1 2" key="1">
    <citation type="submission" date="2022-11" db="EMBL/GenBank/DDBJ databases">
        <authorList>
            <person name="Caiyu Z."/>
        </authorList>
    </citation>
    <scope>NUCLEOTIDE SEQUENCE [LARGE SCALE GENOMIC DNA]</scope>
    <source>
        <strain evidence="1 2">YR-4</strain>
    </source>
</reference>
<name>A0ABT4BR52_9FIRM</name>
<evidence type="ECO:0000313" key="1">
    <source>
        <dbReference type="EMBL" id="MCY1713377.1"/>
    </source>
</evidence>
<evidence type="ECO:0000313" key="2">
    <source>
        <dbReference type="Proteomes" id="UP001082703"/>
    </source>
</evidence>
<dbReference type="Proteomes" id="UP001082703">
    <property type="component" value="Unassembled WGS sequence"/>
</dbReference>
<sequence length="55" mass="6672">MTKKEAYVYELLNEWLEINLKNDKRELISNYLDKINQLQIKEITDSLKIKMMVLL</sequence>
<dbReference type="EMBL" id="JAPOHA010000003">
    <property type="protein sequence ID" value="MCY1713377.1"/>
    <property type="molecule type" value="Genomic_DNA"/>
</dbReference>
<comment type="caution">
    <text evidence="1">The sequence shown here is derived from an EMBL/GenBank/DDBJ whole genome shotgun (WGS) entry which is preliminary data.</text>
</comment>
<organism evidence="1 2">
    <name type="scientific">Caproiciproducens galactitolivorans</name>
    <dbReference type="NCBI Taxonomy" id="642589"/>
    <lineage>
        <taxon>Bacteria</taxon>
        <taxon>Bacillati</taxon>
        <taxon>Bacillota</taxon>
        <taxon>Clostridia</taxon>
        <taxon>Eubacteriales</taxon>
        <taxon>Acutalibacteraceae</taxon>
        <taxon>Caproiciproducens</taxon>
    </lineage>
</organism>